<dbReference type="HOGENOM" id="CLU_701553_0_0_9"/>
<dbReference type="STRING" id="485916.Dtox_3615"/>
<reference evidence="5 6" key="1">
    <citation type="journal article" date="2009" name="Stand. Genomic Sci.">
        <title>Complete genome sequence of Desulfotomaculum acetoxidans type strain (5575).</title>
        <authorList>
            <person name="Spring S."/>
            <person name="Lapidus A."/>
            <person name="Schroder M."/>
            <person name="Gleim D."/>
            <person name="Sims D."/>
            <person name="Meincke L."/>
            <person name="Glavina Del Rio T."/>
            <person name="Tice H."/>
            <person name="Copeland A."/>
            <person name="Cheng J.F."/>
            <person name="Lucas S."/>
            <person name="Chen F."/>
            <person name="Nolan M."/>
            <person name="Bruce D."/>
            <person name="Goodwin L."/>
            <person name="Pitluck S."/>
            <person name="Ivanova N."/>
            <person name="Mavromatis K."/>
            <person name="Mikhailova N."/>
            <person name="Pati A."/>
            <person name="Chen A."/>
            <person name="Palaniappan K."/>
            <person name="Land M."/>
            <person name="Hauser L."/>
            <person name="Chang Y.J."/>
            <person name="Jeffries C.D."/>
            <person name="Chain P."/>
            <person name="Saunders E."/>
            <person name="Brettin T."/>
            <person name="Detter J.C."/>
            <person name="Goker M."/>
            <person name="Bristow J."/>
            <person name="Eisen J.A."/>
            <person name="Markowitz V."/>
            <person name="Hugenholtz P."/>
            <person name="Kyrpides N.C."/>
            <person name="Klenk H.P."/>
            <person name="Han C."/>
        </authorList>
    </citation>
    <scope>NUCLEOTIDE SEQUENCE [LARGE SCALE GENOMIC DNA]</scope>
    <source>
        <strain evidence="6">ATCC 49208 / DSM 771 / VKM B-1644</strain>
    </source>
</reference>
<evidence type="ECO:0000256" key="2">
    <source>
        <dbReference type="ARBA" id="ARBA00024438"/>
    </source>
</evidence>
<dbReference type="AlphaFoldDB" id="C8VW40"/>
<accession>C8VW40</accession>
<feature type="compositionally biased region" description="Basic and acidic residues" evidence="3">
    <location>
        <begin position="191"/>
        <end position="206"/>
    </location>
</feature>
<keyword evidence="5" id="KW-0812">Transmembrane</keyword>
<dbReference type="EMBL" id="CP001720">
    <property type="protein sequence ID" value="ACV64327.1"/>
    <property type="molecule type" value="Genomic_DNA"/>
</dbReference>
<keyword evidence="5" id="KW-0472">Membrane</keyword>
<dbReference type="InterPro" id="IPR027383">
    <property type="entry name" value="Znf_put"/>
</dbReference>
<evidence type="ECO:0000256" key="3">
    <source>
        <dbReference type="SAM" id="MobiDB-lite"/>
    </source>
</evidence>
<feature type="domain" description="Putative zinc-finger" evidence="4">
    <location>
        <begin position="3"/>
        <end position="37"/>
    </location>
</feature>
<evidence type="ECO:0000313" key="5">
    <source>
        <dbReference type="EMBL" id="ACV64327.1"/>
    </source>
</evidence>
<name>C8VW40_DESAS</name>
<dbReference type="OrthoDB" id="9808253at2"/>
<evidence type="ECO:0000259" key="4">
    <source>
        <dbReference type="Pfam" id="PF13490"/>
    </source>
</evidence>
<gene>
    <name evidence="5" type="ordered locus">Dtox_3615</name>
</gene>
<feature type="compositionally biased region" description="Basic and acidic residues" evidence="3">
    <location>
        <begin position="215"/>
        <end position="230"/>
    </location>
</feature>
<feature type="region of interest" description="Disordered" evidence="3">
    <location>
        <begin position="154"/>
        <end position="268"/>
    </location>
</feature>
<proteinExistence type="inferred from homology"/>
<dbReference type="RefSeq" id="WP_015759014.1">
    <property type="nucleotide sequence ID" value="NC_013216.1"/>
</dbReference>
<dbReference type="KEGG" id="dae:Dtox_3615"/>
<comment type="similarity">
    <text evidence="1">Belongs to the zinc-associated anti-sigma factor (ZAS) superfamily. Anti-sigma-W factor family.</text>
</comment>
<dbReference type="Proteomes" id="UP000002217">
    <property type="component" value="Chromosome"/>
</dbReference>
<dbReference type="Gene3D" id="1.10.10.1320">
    <property type="entry name" value="Anti-sigma factor, zinc-finger domain"/>
    <property type="match status" value="1"/>
</dbReference>
<protein>
    <recommendedName>
        <fullName evidence="2">Anti-sigma-W factor RsiW</fullName>
    </recommendedName>
</protein>
<evidence type="ECO:0000256" key="1">
    <source>
        <dbReference type="ARBA" id="ARBA00024353"/>
    </source>
</evidence>
<evidence type="ECO:0000313" key="6">
    <source>
        <dbReference type="Proteomes" id="UP000002217"/>
    </source>
</evidence>
<feature type="region of interest" description="Disordered" evidence="3">
    <location>
        <begin position="290"/>
        <end position="310"/>
    </location>
</feature>
<feature type="compositionally biased region" description="Polar residues" evidence="3">
    <location>
        <begin position="154"/>
        <end position="190"/>
    </location>
</feature>
<dbReference type="eggNOG" id="COG5662">
    <property type="taxonomic scope" value="Bacteria"/>
</dbReference>
<dbReference type="Pfam" id="PF13490">
    <property type="entry name" value="zf-HC2"/>
    <property type="match status" value="1"/>
</dbReference>
<dbReference type="InterPro" id="IPR041916">
    <property type="entry name" value="Anti_sigma_zinc_sf"/>
</dbReference>
<sequence length="393" mass="42682">MECQKVLQSLSSFIDGELDNSETAQIKQHLSSCPACHEEWKLLLGVTSLLHSLPEVMPEPEFHSELWSKLKINSPSPVSHTSAEQNNETQIARLTDETGLKNNIQKRKGSLLSLWRNLTAGPWSRLTACAALLVLAIGITSLWYSGNNSYQNDHSPQISMNGGTIENRNSKENTGSANTESGSADFSSSLEESKKTAAKVTEEQLPDKTSPVDTPLKEIEQNQTKQKTDSSQENGTVMRDRSRTEELPSSIAGNESTAGPRQDLTGAPSVMFQRNGESFSINSLKAEDSAASSGVDSPTAAKQAPSYEPKSISVQLKVPNTIDATAQILILSKSQKATASVENNSITITVPPQNYEQLVTQIKSLDQAENKADGINAVQESKSLMVRINEQEP</sequence>
<keyword evidence="6" id="KW-1185">Reference proteome</keyword>
<organism evidence="5 6">
    <name type="scientific">Desulfofarcimen acetoxidans (strain ATCC 49208 / DSM 771 / KCTC 5769 / VKM B-1644 / 5575)</name>
    <name type="common">Desulfotomaculum acetoxidans</name>
    <dbReference type="NCBI Taxonomy" id="485916"/>
    <lineage>
        <taxon>Bacteria</taxon>
        <taxon>Bacillati</taxon>
        <taxon>Bacillota</taxon>
        <taxon>Clostridia</taxon>
        <taxon>Eubacteriales</taxon>
        <taxon>Peptococcaceae</taxon>
        <taxon>Desulfofarcimen</taxon>
    </lineage>
</organism>